<name>A0A1G5RJ75_PHOLU</name>
<evidence type="ECO:0000313" key="1">
    <source>
        <dbReference type="EMBL" id="SCZ74066.1"/>
    </source>
</evidence>
<gene>
    <name evidence="1" type="ORF">SAMN02982990_04522</name>
</gene>
<dbReference type="EMBL" id="FMWJ01000045">
    <property type="protein sequence ID" value="SCZ74066.1"/>
    <property type="molecule type" value="Genomic_DNA"/>
</dbReference>
<keyword evidence="2" id="KW-1185">Reference proteome</keyword>
<dbReference type="Proteomes" id="UP000183223">
    <property type="component" value="Unassembled WGS sequence"/>
</dbReference>
<evidence type="ECO:0000313" key="2">
    <source>
        <dbReference type="Proteomes" id="UP000183223"/>
    </source>
</evidence>
<protein>
    <submittedName>
        <fullName evidence="1">Uncharacterized protein</fullName>
    </submittedName>
</protein>
<proteinExistence type="predicted"/>
<sequence>MTMQNTMVIAGQPAVNCFSDYLYYALKQGEGFIIDPTQEIPSF</sequence>
<organism evidence="1 2">
    <name type="scientific">Photorhabdus luminescens</name>
    <name type="common">Xenorhabdus luminescens</name>
    <dbReference type="NCBI Taxonomy" id="29488"/>
    <lineage>
        <taxon>Bacteria</taxon>
        <taxon>Pseudomonadati</taxon>
        <taxon>Pseudomonadota</taxon>
        <taxon>Gammaproteobacteria</taxon>
        <taxon>Enterobacterales</taxon>
        <taxon>Morganellaceae</taxon>
        <taxon>Photorhabdus</taxon>
    </lineage>
</organism>
<dbReference type="AlphaFoldDB" id="A0A1G5RJ75"/>
<accession>A0A1G5RJ75</accession>
<reference evidence="2" key="1">
    <citation type="submission" date="2016-10" db="EMBL/GenBank/DDBJ databases">
        <authorList>
            <person name="Varghese N."/>
            <person name="Submissions S."/>
        </authorList>
    </citation>
    <scope>NUCLEOTIDE SEQUENCE [LARGE SCALE GENOMIC DNA]</scope>
    <source>
        <strain evidence="2">ATCC 29999</strain>
    </source>
</reference>